<proteinExistence type="predicted"/>
<dbReference type="HOGENOM" id="CLU_684051_0_0_1"/>
<dbReference type="PANTHER" id="PTHR33736:SF12">
    <property type="entry name" value="F-BOX DOMAIN-CONTAINING PROTEIN"/>
    <property type="match status" value="1"/>
</dbReference>
<evidence type="ECO:0000313" key="3">
    <source>
        <dbReference type="Proteomes" id="UP000026962"/>
    </source>
</evidence>
<dbReference type="eggNOG" id="ENOG502QWKW">
    <property type="taxonomic scope" value="Eukaryota"/>
</dbReference>
<protein>
    <submittedName>
        <fullName evidence="2">Uncharacterized protein</fullName>
    </submittedName>
</protein>
<accession>A0A0E0KDX5</accession>
<feature type="region of interest" description="Disordered" evidence="1">
    <location>
        <begin position="360"/>
        <end position="403"/>
    </location>
</feature>
<organism evidence="2">
    <name type="scientific">Oryza punctata</name>
    <name type="common">Red rice</name>
    <dbReference type="NCBI Taxonomy" id="4537"/>
    <lineage>
        <taxon>Eukaryota</taxon>
        <taxon>Viridiplantae</taxon>
        <taxon>Streptophyta</taxon>
        <taxon>Embryophyta</taxon>
        <taxon>Tracheophyta</taxon>
        <taxon>Spermatophyta</taxon>
        <taxon>Magnoliopsida</taxon>
        <taxon>Liliopsida</taxon>
        <taxon>Poales</taxon>
        <taxon>Poaceae</taxon>
        <taxon>BOP clade</taxon>
        <taxon>Oryzoideae</taxon>
        <taxon>Oryzeae</taxon>
        <taxon>Oryzinae</taxon>
        <taxon>Oryza</taxon>
    </lineage>
</organism>
<dbReference type="EnsemblPlants" id="OPUNC03G17140.1">
    <property type="protein sequence ID" value="OPUNC03G17140.1"/>
    <property type="gene ID" value="OPUNC03G17140"/>
</dbReference>
<dbReference type="Proteomes" id="UP000026962">
    <property type="component" value="Chromosome 3"/>
</dbReference>
<evidence type="ECO:0000313" key="2">
    <source>
        <dbReference type="EnsemblPlants" id="OPUNC03G17140.1"/>
    </source>
</evidence>
<name>A0A0E0KDX5_ORYPU</name>
<dbReference type="Gramene" id="OPUNC03G17140.1">
    <property type="protein sequence ID" value="OPUNC03G17140.1"/>
    <property type="gene ID" value="OPUNC03G17140"/>
</dbReference>
<keyword evidence="3" id="KW-1185">Reference proteome</keyword>
<feature type="compositionally biased region" description="Polar residues" evidence="1">
    <location>
        <begin position="379"/>
        <end position="389"/>
    </location>
</feature>
<evidence type="ECO:0000256" key="1">
    <source>
        <dbReference type="SAM" id="MobiDB-lite"/>
    </source>
</evidence>
<dbReference type="PANTHER" id="PTHR33736">
    <property type="entry name" value="F-BOX PROTEIN-RELATED"/>
    <property type="match status" value="1"/>
</dbReference>
<reference evidence="2" key="2">
    <citation type="submission" date="2018-05" db="EMBL/GenBank/DDBJ databases">
        <title>OpunRS2 (Oryza punctata Reference Sequence Version 2).</title>
        <authorList>
            <person name="Zhang J."/>
            <person name="Kudrna D."/>
            <person name="Lee S."/>
            <person name="Talag J."/>
            <person name="Welchert J."/>
            <person name="Wing R.A."/>
        </authorList>
    </citation>
    <scope>NUCLEOTIDE SEQUENCE [LARGE SCALE GENOMIC DNA]</scope>
</reference>
<reference evidence="2" key="1">
    <citation type="submission" date="2015-04" db="UniProtKB">
        <authorList>
            <consortium name="EnsemblPlants"/>
        </authorList>
    </citation>
    <scope>IDENTIFICATION</scope>
</reference>
<dbReference type="AlphaFoldDB" id="A0A0E0KDX5"/>
<sequence>MDELENALPSDFASLIDVRYKDQALYSEVIWGIPNSGGATGWFYNCPFRIDLFDHSTDDENNGSNGGEVLLPITDSALPWLPSSMEQERRDREAVEGAENDGVKLSWIVVNRKLKRAVNLAELAPSGRAEALADRRRLRPPVRLGSSGQGGPAAVPGSRSSASVLLAKFQVTTMASEVTREPLPVALALTELSMQVEEMCGRSLLVLKEALGCCHRSRNLEESCHSRVWLKPNMYMRAATIWGIPKNMQQQLLAENLDRNEMVRHIRRKSFEGRRIPSFILNENTSNQEEGWKCHFSPVTAQHHWTHAHKAIAPVFSSRREDSNHTRSIKPNHIICRSHHPAPSDEAPIWKRLSIRLAARARGHGSHQPEIGKADSRHPTPTGSLISCQSPPPPQRGRERIES</sequence>
<dbReference type="InterPro" id="IPR045283">
    <property type="entry name" value="AT3G44326-like"/>
</dbReference>